<dbReference type="PANTHER" id="PTHR44899">
    <property type="entry name" value="CAMK FAMILY PROTEIN KINASE"/>
    <property type="match status" value="1"/>
</dbReference>
<keyword evidence="5" id="KW-0418">Kinase</keyword>
<evidence type="ECO:0000256" key="9">
    <source>
        <dbReference type="PROSITE-ProRule" id="PRU10141"/>
    </source>
</evidence>
<evidence type="ECO:0000256" key="4">
    <source>
        <dbReference type="ARBA" id="ARBA00022741"/>
    </source>
</evidence>
<dbReference type="PROSITE" id="PS00107">
    <property type="entry name" value="PROTEIN_KINASE_ATP"/>
    <property type="match status" value="1"/>
</dbReference>
<dbReference type="EC" id="2.7.11.1" evidence="1"/>
<comment type="catalytic activity">
    <reaction evidence="8">
        <text>L-seryl-[protein] + ATP = O-phospho-L-seryl-[protein] + ADP + H(+)</text>
        <dbReference type="Rhea" id="RHEA:17989"/>
        <dbReference type="Rhea" id="RHEA-COMP:9863"/>
        <dbReference type="Rhea" id="RHEA-COMP:11604"/>
        <dbReference type="ChEBI" id="CHEBI:15378"/>
        <dbReference type="ChEBI" id="CHEBI:29999"/>
        <dbReference type="ChEBI" id="CHEBI:30616"/>
        <dbReference type="ChEBI" id="CHEBI:83421"/>
        <dbReference type="ChEBI" id="CHEBI:456216"/>
        <dbReference type="EC" id="2.7.11.1"/>
    </reaction>
</comment>
<comment type="caution">
    <text evidence="13">The sequence shown here is derived from an EMBL/GenBank/DDBJ whole genome shotgun (WGS) entry which is preliminary data.</text>
</comment>
<feature type="region of interest" description="Disordered" evidence="11">
    <location>
        <begin position="295"/>
        <end position="369"/>
    </location>
</feature>
<dbReference type="Gene3D" id="1.10.510.10">
    <property type="entry name" value="Transferase(Phosphotransferase) domain 1"/>
    <property type="match status" value="1"/>
</dbReference>
<dbReference type="SMART" id="SM00220">
    <property type="entry name" value="S_TKc"/>
    <property type="match status" value="1"/>
</dbReference>
<dbReference type="InterPro" id="IPR008271">
    <property type="entry name" value="Ser/Thr_kinase_AS"/>
</dbReference>
<dbReference type="InterPro" id="IPR051131">
    <property type="entry name" value="NEK_Ser/Thr_kinase_NIMA"/>
</dbReference>
<evidence type="ECO:0000256" key="1">
    <source>
        <dbReference type="ARBA" id="ARBA00012513"/>
    </source>
</evidence>
<feature type="binding site" evidence="9">
    <location>
        <position position="33"/>
    </location>
    <ligand>
        <name>ATP</name>
        <dbReference type="ChEBI" id="CHEBI:30616"/>
    </ligand>
</feature>
<comment type="catalytic activity">
    <reaction evidence="7">
        <text>L-threonyl-[protein] + ATP = O-phospho-L-threonyl-[protein] + ADP + H(+)</text>
        <dbReference type="Rhea" id="RHEA:46608"/>
        <dbReference type="Rhea" id="RHEA-COMP:11060"/>
        <dbReference type="Rhea" id="RHEA-COMP:11605"/>
        <dbReference type="ChEBI" id="CHEBI:15378"/>
        <dbReference type="ChEBI" id="CHEBI:30013"/>
        <dbReference type="ChEBI" id="CHEBI:30616"/>
        <dbReference type="ChEBI" id="CHEBI:61977"/>
        <dbReference type="ChEBI" id="CHEBI:456216"/>
        <dbReference type="EC" id="2.7.11.1"/>
    </reaction>
</comment>
<evidence type="ECO:0000256" key="2">
    <source>
        <dbReference type="ARBA" id="ARBA00022527"/>
    </source>
</evidence>
<evidence type="ECO:0000256" key="6">
    <source>
        <dbReference type="ARBA" id="ARBA00022840"/>
    </source>
</evidence>
<keyword evidence="3" id="KW-0808">Transferase</keyword>
<dbReference type="InterPro" id="IPR017441">
    <property type="entry name" value="Protein_kinase_ATP_BS"/>
</dbReference>
<evidence type="ECO:0000256" key="10">
    <source>
        <dbReference type="RuleBase" id="RU000304"/>
    </source>
</evidence>
<evidence type="ECO:0000256" key="5">
    <source>
        <dbReference type="ARBA" id="ARBA00022777"/>
    </source>
</evidence>
<evidence type="ECO:0000259" key="12">
    <source>
        <dbReference type="PROSITE" id="PS50011"/>
    </source>
</evidence>
<dbReference type="InterPro" id="IPR000719">
    <property type="entry name" value="Prot_kinase_dom"/>
</dbReference>
<feature type="domain" description="Protein kinase" evidence="12">
    <location>
        <begin position="4"/>
        <end position="258"/>
    </location>
</feature>
<evidence type="ECO:0000256" key="11">
    <source>
        <dbReference type="SAM" id="MobiDB-lite"/>
    </source>
</evidence>
<dbReference type="Pfam" id="PF00069">
    <property type="entry name" value="Pkinase"/>
    <property type="match status" value="1"/>
</dbReference>
<protein>
    <recommendedName>
        <fullName evidence="1">non-specific serine/threonine protein kinase</fullName>
        <ecNumber evidence="1">2.7.11.1</ecNumber>
    </recommendedName>
</protein>
<dbReference type="InterPro" id="IPR011009">
    <property type="entry name" value="Kinase-like_dom_sf"/>
</dbReference>
<reference evidence="13 14" key="1">
    <citation type="submission" date="2024-04" db="EMBL/GenBank/DDBJ databases">
        <title>Tritrichomonas musculus Genome.</title>
        <authorList>
            <person name="Alves-Ferreira E."/>
            <person name="Grigg M."/>
            <person name="Lorenzi H."/>
            <person name="Galac M."/>
        </authorList>
    </citation>
    <scope>NUCLEOTIDE SEQUENCE [LARGE SCALE GENOMIC DNA]</scope>
    <source>
        <strain evidence="13 14">EAF2021</strain>
    </source>
</reference>
<evidence type="ECO:0000313" key="13">
    <source>
        <dbReference type="EMBL" id="KAK8870477.1"/>
    </source>
</evidence>
<dbReference type="SUPFAM" id="SSF56112">
    <property type="entry name" value="Protein kinase-like (PK-like)"/>
    <property type="match status" value="1"/>
</dbReference>
<dbReference type="PROSITE" id="PS00108">
    <property type="entry name" value="PROTEIN_KINASE_ST"/>
    <property type="match status" value="1"/>
</dbReference>
<comment type="similarity">
    <text evidence="10">Belongs to the protein kinase superfamily.</text>
</comment>
<keyword evidence="4 9" id="KW-0547">Nucleotide-binding</keyword>
<gene>
    <name evidence="13" type="ORF">M9Y10_008360</name>
</gene>
<sequence length="474" mass="53908">MQKYEIIRELGCGSYGKVFLARNKRNNQQYAIKEISIGNLSQQEKDKAIQEVNLLKSLKNPHIVRLENSFQEKGILYIVMEYVDGGDLADKIRGRGTKQFSEDEILDIFIQVVLALNYLHEKKIVHRDIKPQNIFLTRANIVKIGDFGVARALEGTQDLCQTVIGTPYYLSPEVWNNEPYNSQTDIWSLGCILYELCALKRPFTARDANQLFAKVMRGNYEPLPARYSKNIRNLVSSMLNPVPSERLTAAQILQLPFIQSKTKSKIQENENKLKAVNIIVPEKNLPQNVQANFNQKKNQTPAPPKSHRSASNNKKVTTHLPKLHSKPDLPQLIELPLPPEEEAPRWATQRGNQSAKPDEVTISSSPDDFKEISDLKDSTTELQKSLSLQKSKVPSWAKTNESQKVGSVDEIPALKKDLMNILNEQLFSMLHQYIIEENDIESSAQFVSIMEEDDPKTVEKMRKLVQLENMSAAK</sequence>
<evidence type="ECO:0000256" key="3">
    <source>
        <dbReference type="ARBA" id="ARBA00022679"/>
    </source>
</evidence>
<dbReference type="EMBL" id="JAPFFF010000014">
    <property type="protein sequence ID" value="KAK8870477.1"/>
    <property type="molecule type" value="Genomic_DNA"/>
</dbReference>
<evidence type="ECO:0000256" key="8">
    <source>
        <dbReference type="ARBA" id="ARBA00048679"/>
    </source>
</evidence>
<dbReference type="PROSITE" id="PS50011">
    <property type="entry name" value="PROTEIN_KINASE_DOM"/>
    <property type="match status" value="1"/>
</dbReference>
<dbReference type="CDD" id="cd08215">
    <property type="entry name" value="STKc_Nek"/>
    <property type="match status" value="1"/>
</dbReference>
<dbReference type="Proteomes" id="UP001470230">
    <property type="component" value="Unassembled WGS sequence"/>
</dbReference>
<proteinExistence type="inferred from homology"/>
<dbReference type="PANTHER" id="PTHR44899:SF3">
    <property type="entry name" value="SERINE_THREONINE-PROTEIN KINASE NEK1"/>
    <property type="match status" value="1"/>
</dbReference>
<organism evidence="13 14">
    <name type="scientific">Tritrichomonas musculus</name>
    <dbReference type="NCBI Taxonomy" id="1915356"/>
    <lineage>
        <taxon>Eukaryota</taxon>
        <taxon>Metamonada</taxon>
        <taxon>Parabasalia</taxon>
        <taxon>Tritrichomonadida</taxon>
        <taxon>Tritrichomonadidae</taxon>
        <taxon>Tritrichomonas</taxon>
    </lineage>
</organism>
<accession>A0ABR2IXX9</accession>
<feature type="compositionally biased region" description="Polar residues" evidence="11">
    <location>
        <begin position="349"/>
        <end position="366"/>
    </location>
</feature>
<name>A0ABR2IXX9_9EUKA</name>
<dbReference type="Gene3D" id="3.30.200.20">
    <property type="entry name" value="Phosphorylase Kinase, domain 1"/>
    <property type="match status" value="1"/>
</dbReference>
<evidence type="ECO:0000256" key="7">
    <source>
        <dbReference type="ARBA" id="ARBA00047899"/>
    </source>
</evidence>
<keyword evidence="14" id="KW-1185">Reference proteome</keyword>
<keyword evidence="2 10" id="KW-0723">Serine/threonine-protein kinase</keyword>
<evidence type="ECO:0000313" key="14">
    <source>
        <dbReference type="Proteomes" id="UP001470230"/>
    </source>
</evidence>
<keyword evidence="6 9" id="KW-0067">ATP-binding</keyword>